<evidence type="ECO:0000256" key="1">
    <source>
        <dbReference type="SAM" id="Phobius"/>
    </source>
</evidence>
<dbReference type="InterPro" id="IPR004676">
    <property type="entry name" value="Cd-R_transporter"/>
</dbReference>
<dbReference type="Pfam" id="PF03596">
    <property type="entry name" value="Cad"/>
    <property type="match status" value="1"/>
</dbReference>
<accession>A0A3D9JPP0</accession>
<feature type="transmembrane region" description="Helical" evidence="1">
    <location>
        <begin position="41"/>
        <end position="62"/>
    </location>
</feature>
<evidence type="ECO:0000313" key="3">
    <source>
        <dbReference type="Proteomes" id="UP000256977"/>
    </source>
</evidence>
<comment type="caution">
    <text evidence="2">The sequence shown here is derived from an EMBL/GenBank/DDBJ whole genome shotgun (WGS) entry which is preliminary data.</text>
</comment>
<dbReference type="AlphaFoldDB" id="A0A3D9JPP0"/>
<dbReference type="NCBIfam" id="TIGR00779">
    <property type="entry name" value="cad"/>
    <property type="match status" value="1"/>
</dbReference>
<protein>
    <submittedName>
        <fullName evidence="2">Cadmium resistance transport/sequestration family protein</fullName>
    </submittedName>
</protein>
<reference evidence="2 3" key="1">
    <citation type="submission" date="2018-07" db="EMBL/GenBank/DDBJ databases">
        <title>Genomic Encyclopedia of Type Strains, Phase III (KMG-III): the genomes of soil and plant-associated and newly described type strains.</title>
        <authorList>
            <person name="Whitman W."/>
        </authorList>
    </citation>
    <scope>NUCLEOTIDE SEQUENCE [LARGE SCALE GENOMIC DNA]</scope>
    <source>
        <strain evidence="2 3">CECT 7287</strain>
    </source>
</reference>
<dbReference type="Proteomes" id="UP000256977">
    <property type="component" value="Unassembled WGS sequence"/>
</dbReference>
<dbReference type="RefSeq" id="WP_116061806.1">
    <property type="nucleotide sequence ID" value="NZ_QRDZ01000013.1"/>
</dbReference>
<keyword evidence="3" id="KW-1185">Reference proteome</keyword>
<keyword evidence="1" id="KW-0472">Membrane</keyword>
<feature type="transmembrane region" description="Helical" evidence="1">
    <location>
        <begin position="181"/>
        <end position="199"/>
    </location>
</feature>
<organism evidence="2 3">
    <name type="scientific">Cohnella phaseoli</name>
    <dbReference type="NCBI Taxonomy" id="456490"/>
    <lineage>
        <taxon>Bacteria</taxon>
        <taxon>Bacillati</taxon>
        <taxon>Bacillota</taxon>
        <taxon>Bacilli</taxon>
        <taxon>Bacillales</taxon>
        <taxon>Paenibacillaceae</taxon>
        <taxon>Cohnella</taxon>
    </lineage>
</organism>
<evidence type="ECO:0000313" key="2">
    <source>
        <dbReference type="EMBL" id="RED76002.1"/>
    </source>
</evidence>
<dbReference type="EMBL" id="QRDZ01000013">
    <property type="protein sequence ID" value="RED76002.1"/>
    <property type="molecule type" value="Genomic_DNA"/>
</dbReference>
<sequence length="212" mass="23367">MSLTLIFSAIGTFIVTNIDDIFVLMIFFAQIEKARHAQVVLGQYLGFGLLVVLSLLGAFGFTFLPSEWAGFLGLIPIYLGIRMFLKKEEEDEAEEALEKLGDLKSQPSKNRLFGPLTGKVAAITFANGGDNLGIYIPYFTTQGNASLLYIAIVFLLMVAVWCFLAYRLASFPAILRILQKYGSVIVPLVFIGLGISIMLHGDSFAYLMKLFG</sequence>
<dbReference type="OrthoDB" id="7995400at2"/>
<gene>
    <name evidence="2" type="ORF">DFP98_11362</name>
</gene>
<feature type="transmembrane region" description="Helical" evidence="1">
    <location>
        <begin position="6"/>
        <end position="29"/>
    </location>
</feature>
<keyword evidence="1" id="KW-0812">Transmembrane</keyword>
<name>A0A3D9JPP0_9BACL</name>
<feature type="transmembrane region" description="Helical" evidence="1">
    <location>
        <begin position="147"/>
        <end position="169"/>
    </location>
</feature>
<proteinExistence type="predicted"/>
<keyword evidence="1" id="KW-1133">Transmembrane helix</keyword>